<dbReference type="Pfam" id="PF01871">
    <property type="entry name" value="AMMECR1"/>
    <property type="match status" value="1"/>
</dbReference>
<dbReference type="PANTHER" id="PTHR13016:SF0">
    <property type="entry name" value="AMME SYNDROME CANDIDATE GENE 1 PROTEIN"/>
    <property type="match status" value="1"/>
</dbReference>
<feature type="domain" description="AMMECR1" evidence="1">
    <location>
        <begin position="2"/>
        <end position="176"/>
    </location>
</feature>
<gene>
    <name evidence="2" type="ORF">Theth_0821</name>
</gene>
<organism evidence="2 3">
    <name type="scientific">Pseudothermotoga thermarum DSM 5069</name>
    <dbReference type="NCBI Taxonomy" id="688269"/>
    <lineage>
        <taxon>Bacteria</taxon>
        <taxon>Thermotogati</taxon>
        <taxon>Thermotogota</taxon>
        <taxon>Thermotogae</taxon>
        <taxon>Thermotogales</taxon>
        <taxon>Thermotogaceae</taxon>
        <taxon>Pseudothermotoga</taxon>
    </lineage>
</organism>
<evidence type="ECO:0000313" key="2">
    <source>
        <dbReference type="EMBL" id="AEH50905.1"/>
    </source>
</evidence>
<dbReference type="SUPFAM" id="SSF143447">
    <property type="entry name" value="AMMECR1-like"/>
    <property type="match status" value="1"/>
</dbReference>
<dbReference type="Gene3D" id="3.30.1490.150">
    <property type="entry name" value="Hypothetical protein ph0010, domain 2"/>
    <property type="match status" value="1"/>
</dbReference>
<dbReference type="Gene3D" id="3.30.700.20">
    <property type="entry name" value="Hypothetical protein ph0010, domain 1"/>
    <property type="match status" value="1"/>
</dbReference>
<dbReference type="RefSeq" id="WP_013932127.1">
    <property type="nucleotide sequence ID" value="NC_015707.1"/>
</dbReference>
<dbReference type="Proteomes" id="UP000006804">
    <property type="component" value="Chromosome"/>
</dbReference>
<protein>
    <submittedName>
        <fullName evidence="2">AMMECR1 domain protein</fullName>
    </submittedName>
</protein>
<proteinExistence type="predicted"/>
<dbReference type="HOGENOM" id="CLU_095686_1_1_0"/>
<dbReference type="KEGG" id="tta:Theth_0821"/>
<dbReference type="OrthoDB" id="159752at2"/>
<dbReference type="InterPro" id="IPR027485">
    <property type="entry name" value="AMMECR1_N"/>
</dbReference>
<sequence>MKGNHEYVRWAIKCIESYIRDHKILDPIRDGAPADLLQRRAGAFVSLHKLDGSLRGCIGTYLPTRKNLAEEIMYNAIAAATEDPRFEPVREEELDEIEVSVDILSEPWQVTFEQYMNLDPKKYGVIVMSGFRRGLLLPDLPGVETPDQQLKIALRKAGISPYEKFSIYVFTVERYH</sequence>
<dbReference type="NCBIfam" id="TIGR00296">
    <property type="entry name" value="TIGR00296 family protein"/>
    <property type="match status" value="1"/>
</dbReference>
<evidence type="ECO:0000259" key="1">
    <source>
        <dbReference type="PROSITE" id="PS51112"/>
    </source>
</evidence>
<evidence type="ECO:0000313" key="3">
    <source>
        <dbReference type="Proteomes" id="UP000006804"/>
    </source>
</evidence>
<dbReference type="InterPro" id="IPR027623">
    <property type="entry name" value="AmmeMemoSam_A"/>
</dbReference>
<accession>F7YY84</accession>
<dbReference type="PATRIC" id="fig|688269.3.peg.845"/>
<dbReference type="eggNOG" id="COG2078">
    <property type="taxonomic scope" value="Bacteria"/>
</dbReference>
<reference evidence="2 3" key="1">
    <citation type="submission" date="2010-11" db="EMBL/GenBank/DDBJ databases">
        <title>The complete genome of Thermotoga thermarum DSM 5069.</title>
        <authorList>
            <consortium name="US DOE Joint Genome Institute (JGI-PGF)"/>
            <person name="Lucas S."/>
            <person name="Copeland A."/>
            <person name="Lapidus A."/>
            <person name="Bruce D."/>
            <person name="Goodwin L."/>
            <person name="Pitluck S."/>
            <person name="Kyrpides N."/>
            <person name="Mavromatis K."/>
            <person name="Ivanova N."/>
            <person name="Zeytun A."/>
            <person name="Brettin T."/>
            <person name="Detter J.C."/>
            <person name="Tapia R."/>
            <person name="Han C."/>
            <person name="Land M."/>
            <person name="Hauser L."/>
            <person name="Markowitz V."/>
            <person name="Cheng J.-F."/>
            <person name="Hugenholtz P."/>
            <person name="Woyke T."/>
            <person name="Wu D."/>
            <person name="Spring S."/>
            <person name="Schroeder M."/>
            <person name="Brambilla E."/>
            <person name="Klenk H.-P."/>
            <person name="Eisen J.A."/>
        </authorList>
    </citation>
    <scope>NUCLEOTIDE SEQUENCE [LARGE SCALE GENOMIC DNA]</scope>
    <source>
        <strain evidence="2 3">DSM 5069</strain>
    </source>
</reference>
<dbReference type="InterPro" id="IPR036071">
    <property type="entry name" value="AMMECR1_dom_sf"/>
</dbReference>
<dbReference type="PROSITE" id="PS51112">
    <property type="entry name" value="AMMECR1"/>
    <property type="match status" value="1"/>
</dbReference>
<dbReference type="InterPro" id="IPR023473">
    <property type="entry name" value="AMMECR1"/>
</dbReference>
<dbReference type="PANTHER" id="PTHR13016">
    <property type="entry name" value="AMMECR1 HOMOLOG"/>
    <property type="match status" value="1"/>
</dbReference>
<name>F7YY84_9THEM</name>
<dbReference type="AlphaFoldDB" id="F7YY84"/>
<dbReference type="NCBIfam" id="TIGR04335">
    <property type="entry name" value="AmmeMemoSam_A"/>
    <property type="match status" value="1"/>
</dbReference>
<dbReference type="EMBL" id="CP002351">
    <property type="protein sequence ID" value="AEH50905.1"/>
    <property type="molecule type" value="Genomic_DNA"/>
</dbReference>
<dbReference type="InterPro" id="IPR002733">
    <property type="entry name" value="AMMECR1_domain"/>
</dbReference>
<keyword evidence="3" id="KW-1185">Reference proteome</keyword>
<dbReference type="STRING" id="688269.Theth_0821"/>